<dbReference type="PANTHER" id="PTHR44167:SF23">
    <property type="entry name" value="CDC7 KINASE, ISOFORM A-RELATED"/>
    <property type="match status" value="1"/>
</dbReference>
<dbReference type="SMART" id="SM00220">
    <property type="entry name" value="S_TKc"/>
    <property type="match status" value="1"/>
</dbReference>
<evidence type="ECO:0000256" key="2">
    <source>
        <dbReference type="ARBA" id="ARBA00022527"/>
    </source>
</evidence>
<feature type="region of interest" description="Disordered" evidence="7">
    <location>
        <begin position="90"/>
        <end position="145"/>
    </location>
</feature>
<feature type="compositionally biased region" description="Basic and acidic residues" evidence="7">
    <location>
        <begin position="743"/>
        <end position="756"/>
    </location>
</feature>
<feature type="compositionally biased region" description="Pro residues" evidence="7">
    <location>
        <begin position="709"/>
        <end position="718"/>
    </location>
</feature>
<evidence type="ECO:0000256" key="3">
    <source>
        <dbReference type="ARBA" id="ARBA00022679"/>
    </source>
</evidence>
<gene>
    <name evidence="9" type="ORF">JR316_005368</name>
</gene>
<dbReference type="InterPro" id="IPR000719">
    <property type="entry name" value="Prot_kinase_dom"/>
</dbReference>
<evidence type="ECO:0000256" key="5">
    <source>
        <dbReference type="ARBA" id="ARBA00022777"/>
    </source>
</evidence>
<dbReference type="EC" id="2.7.11.1" evidence="1"/>
<keyword evidence="6" id="KW-0067">ATP-binding</keyword>
<feature type="compositionally biased region" description="Acidic residues" evidence="7">
    <location>
        <begin position="125"/>
        <end position="138"/>
    </location>
</feature>
<dbReference type="AlphaFoldDB" id="A0A8H8CL82"/>
<feature type="region of interest" description="Disordered" evidence="7">
    <location>
        <begin position="13"/>
        <end position="41"/>
    </location>
</feature>
<dbReference type="InterPro" id="IPR011009">
    <property type="entry name" value="Kinase-like_dom_sf"/>
</dbReference>
<feature type="compositionally biased region" description="Acidic residues" evidence="7">
    <location>
        <begin position="845"/>
        <end position="861"/>
    </location>
</feature>
<evidence type="ECO:0000256" key="6">
    <source>
        <dbReference type="ARBA" id="ARBA00022840"/>
    </source>
</evidence>
<dbReference type="SUPFAM" id="SSF56112">
    <property type="entry name" value="Protein kinase-like (PK-like)"/>
    <property type="match status" value="1"/>
</dbReference>
<dbReference type="GO" id="GO:0005634">
    <property type="term" value="C:nucleus"/>
    <property type="evidence" value="ECO:0007669"/>
    <property type="project" value="TreeGrafter"/>
</dbReference>
<sequence length="924" mass="103627">MVARLASIAEWHQKVAGSSPAVPMEFSHHSSNPLEASTSDATNTAYKRVLDRTRRNQSSCASSDELGHWSNRDEYLEHIGDVTGMSVSRVVGGGAKRGGEDVTPKAGSSRLRSRVVLEGEGGGGDGDEMQSEEEEDELNLSPRKNVVAEMETPRGQMGRAKAPPKFGVLVIPPFRKKEDVAAKAPMEDVANEVVQEDQEEEQGMYEDEDAVVQMEMQQREEQGEQFIEVDENGQYLDLHEIDDDEMAEEEDERSSSPLTPCSSDRSSPSPYSSPQSSRPSSPNEAYTLTKRPPEEQDEIREEFEELYDAVPALREDYELVDRLGTGTFSSVYKAIDRNYREFHNAPWLGHHPPQSSAYYQAAGPGYKGRGGRAARWRRSGMDMDVDGDGDGEEERVPEQVFVAIKRIYTTSGPERIRNELAIMEECRSCRHTSQIITAFRNEDQVVIVLPYQRNMDFREFYQDLHPEGIKCYFRCLFRALRDIHERGIIHRDVKPANFLYNPFTGVGTLCDFGLASRMEVTHPLGKCMHTHPTLEEPHGAYMPPGPAEIQEIKQKQKLARARCNMPSEKVGYPEKDTRPSSKANRAGTRGFRAPEVLLKCGSQSGAIDVWSAGIILLFFLTGKFPIFQSNDDIEGLMEIAVIIGKRKIERAATLHGRTIATNIPDLDQDGISWKEFVERLNPGIKEPRKYDMRFYPHNSKHRDGRGSMMPPPPPPPSSSPTSLDGSDTLVNPTSASTAVAAHKQSDRHANPPSAERHAKEMKYAFDFLEMVLHFESTKRATPRKALYHKFLEDEAGAPEDDDVAPRRNGEGQCEKWHTVDPHGNHYAVLLRPCWCRSRREDVLGEPEEEIDLDEESEDELEDGHGLGQGGACTVLVPYKLILNAGEGVAFGREPCELHKADEYRLWTLQRNAEGKLVAVPSYDT</sequence>
<keyword evidence="5" id="KW-0418">Kinase</keyword>
<evidence type="ECO:0000256" key="7">
    <source>
        <dbReference type="SAM" id="MobiDB-lite"/>
    </source>
</evidence>
<accession>A0A8H8CL82</accession>
<feature type="region of interest" description="Disordered" evidence="7">
    <location>
        <begin position="691"/>
        <end position="756"/>
    </location>
</feature>
<evidence type="ECO:0000313" key="9">
    <source>
        <dbReference type="EMBL" id="KAG5168814.1"/>
    </source>
</evidence>
<dbReference type="GO" id="GO:0004674">
    <property type="term" value="F:protein serine/threonine kinase activity"/>
    <property type="evidence" value="ECO:0007669"/>
    <property type="project" value="UniProtKB-KW"/>
</dbReference>
<dbReference type="InterPro" id="IPR008271">
    <property type="entry name" value="Ser/Thr_kinase_AS"/>
</dbReference>
<evidence type="ECO:0000256" key="1">
    <source>
        <dbReference type="ARBA" id="ARBA00012513"/>
    </source>
</evidence>
<keyword evidence="2" id="KW-0723">Serine/threonine-protein kinase</keyword>
<name>A0A8H8CL82_PSICU</name>
<keyword evidence="3" id="KW-0808">Transferase</keyword>
<feature type="compositionally biased region" description="Low complexity" evidence="7">
    <location>
        <begin position="260"/>
        <end position="282"/>
    </location>
</feature>
<dbReference type="Gene3D" id="1.10.510.10">
    <property type="entry name" value="Transferase(Phosphotransferase) domain 1"/>
    <property type="match status" value="1"/>
</dbReference>
<feature type="compositionally biased region" description="Polar residues" evidence="7">
    <location>
        <begin position="29"/>
        <end position="41"/>
    </location>
</feature>
<protein>
    <recommendedName>
        <fullName evidence="1">non-specific serine/threonine protein kinase</fullName>
        <ecNumber evidence="1">2.7.11.1</ecNumber>
    </recommendedName>
</protein>
<comment type="caution">
    <text evidence="9">The sequence shown here is derived from an EMBL/GenBank/DDBJ whole genome shotgun (WGS) entry which is preliminary data.</text>
</comment>
<proteinExistence type="predicted"/>
<dbReference type="PROSITE" id="PS00108">
    <property type="entry name" value="PROTEIN_KINASE_ST"/>
    <property type="match status" value="1"/>
</dbReference>
<dbReference type="Pfam" id="PF00069">
    <property type="entry name" value="Pkinase"/>
    <property type="match status" value="2"/>
</dbReference>
<feature type="compositionally biased region" description="Acidic residues" evidence="7">
    <location>
        <begin position="240"/>
        <end position="252"/>
    </location>
</feature>
<keyword evidence="4" id="KW-0547">Nucleotide-binding</keyword>
<organism evidence="9">
    <name type="scientific">Psilocybe cubensis</name>
    <name type="common">Psychedelic mushroom</name>
    <name type="synonym">Stropharia cubensis</name>
    <dbReference type="NCBI Taxonomy" id="181762"/>
    <lineage>
        <taxon>Eukaryota</taxon>
        <taxon>Fungi</taxon>
        <taxon>Dikarya</taxon>
        <taxon>Basidiomycota</taxon>
        <taxon>Agaricomycotina</taxon>
        <taxon>Agaricomycetes</taxon>
        <taxon>Agaricomycetidae</taxon>
        <taxon>Agaricales</taxon>
        <taxon>Agaricineae</taxon>
        <taxon>Strophariaceae</taxon>
        <taxon>Psilocybe</taxon>
    </lineage>
</organism>
<feature type="region of interest" description="Disordered" evidence="7">
    <location>
        <begin position="568"/>
        <end position="587"/>
    </location>
</feature>
<dbReference type="PROSITE" id="PS50011">
    <property type="entry name" value="PROTEIN_KINASE_DOM"/>
    <property type="match status" value="1"/>
</dbReference>
<dbReference type="CDD" id="cd14019">
    <property type="entry name" value="STKc_Cdc7"/>
    <property type="match status" value="1"/>
</dbReference>
<feature type="region of interest" description="Disordered" evidence="7">
    <location>
        <begin position="845"/>
        <end position="864"/>
    </location>
</feature>
<evidence type="ECO:0000259" key="8">
    <source>
        <dbReference type="PROSITE" id="PS50011"/>
    </source>
</evidence>
<dbReference type="GO" id="GO:0005524">
    <property type="term" value="F:ATP binding"/>
    <property type="evidence" value="ECO:0007669"/>
    <property type="project" value="UniProtKB-KW"/>
</dbReference>
<dbReference type="EMBL" id="JAFIQS010000005">
    <property type="protein sequence ID" value="KAG5168814.1"/>
    <property type="molecule type" value="Genomic_DNA"/>
</dbReference>
<feature type="compositionally biased region" description="Low complexity" evidence="7">
    <location>
        <begin position="719"/>
        <end position="729"/>
    </location>
</feature>
<reference evidence="9" key="1">
    <citation type="submission" date="2021-02" db="EMBL/GenBank/DDBJ databases">
        <title>Psilocybe cubensis genome.</title>
        <authorList>
            <person name="Mckernan K.J."/>
            <person name="Crawford S."/>
            <person name="Trippe A."/>
            <person name="Kane L.T."/>
            <person name="Mclaughlin S."/>
        </authorList>
    </citation>
    <scope>NUCLEOTIDE SEQUENCE [LARGE SCALE GENOMIC DNA]</scope>
    <source>
        <strain evidence="9">MGC-MH-2018</strain>
    </source>
</reference>
<dbReference type="PANTHER" id="PTHR44167">
    <property type="entry name" value="OVARIAN-SPECIFIC SERINE/THREONINE-PROTEIN KINASE LOK-RELATED"/>
    <property type="match status" value="1"/>
</dbReference>
<dbReference type="GO" id="GO:0044773">
    <property type="term" value="P:mitotic DNA damage checkpoint signaling"/>
    <property type="evidence" value="ECO:0007669"/>
    <property type="project" value="TreeGrafter"/>
</dbReference>
<dbReference type="Gene3D" id="3.30.200.20">
    <property type="entry name" value="Phosphorylase Kinase, domain 1"/>
    <property type="match status" value="2"/>
</dbReference>
<feature type="region of interest" description="Disordered" evidence="7">
    <location>
        <begin position="214"/>
        <end position="296"/>
    </location>
</feature>
<evidence type="ECO:0000256" key="4">
    <source>
        <dbReference type="ARBA" id="ARBA00022741"/>
    </source>
</evidence>
<feature type="domain" description="Protein kinase" evidence="8">
    <location>
        <begin position="317"/>
        <end position="791"/>
    </location>
</feature>